<gene>
    <name evidence="6" type="ORF">OGAPHI_001247</name>
</gene>
<feature type="region of interest" description="Disordered" evidence="4">
    <location>
        <begin position="935"/>
        <end position="957"/>
    </location>
</feature>
<name>A0A9P8PF62_9ASCO</name>
<dbReference type="GO" id="GO:0005635">
    <property type="term" value="C:nuclear envelope"/>
    <property type="evidence" value="ECO:0007669"/>
    <property type="project" value="TreeGrafter"/>
</dbReference>
<dbReference type="InterPro" id="IPR016024">
    <property type="entry name" value="ARM-type_fold"/>
</dbReference>
<dbReference type="PANTHER" id="PTHR10997:SF9">
    <property type="entry name" value="IMPORTIN-9"/>
    <property type="match status" value="1"/>
</dbReference>
<feature type="compositionally biased region" description="Polar residues" evidence="4">
    <location>
        <begin position="935"/>
        <end position="945"/>
    </location>
</feature>
<evidence type="ECO:0000256" key="4">
    <source>
        <dbReference type="SAM" id="MobiDB-lite"/>
    </source>
</evidence>
<dbReference type="GeneID" id="70233215"/>
<feature type="domain" description="Importin N-terminal" evidence="5">
    <location>
        <begin position="23"/>
        <end position="102"/>
    </location>
</feature>
<evidence type="ECO:0000259" key="5">
    <source>
        <dbReference type="PROSITE" id="PS50166"/>
    </source>
</evidence>
<dbReference type="RefSeq" id="XP_046064157.1">
    <property type="nucleotide sequence ID" value="XM_046201988.1"/>
</dbReference>
<keyword evidence="3" id="KW-0539">Nucleus</keyword>
<accession>A0A9P8PF62</accession>
<reference evidence="6" key="2">
    <citation type="submission" date="2021-01" db="EMBL/GenBank/DDBJ databases">
        <authorList>
            <person name="Schikora-Tamarit M.A."/>
        </authorList>
    </citation>
    <scope>NUCLEOTIDE SEQUENCE</scope>
    <source>
        <strain evidence="6">CBS6075</strain>
    </source>
</reference>
<dbReference type="GO" id="GO:0031267">
    <property type="term" value="F:small GTPase binding"/>
    <property type="evidence" value="ECO:0007669"/>
    <property type="project" value="InterPro"/>
</dbReference>
<dbReference type="GO" id="GO:0005829">
    <property type="term" value="C:cytosol"/>
    <property type="evidence" value="ECO:0007669"/>
    <property type="project" value="TreeGrafter"/>
</dbReference>
<keyword evidence="7" id="KW-1185">Reference proteome</keyword>
<reference evidence="6" key="1">
    <citation type="journal article" date="2021" name="Open Biol.">
        <title>Shared evolutionary footprints suggest mitochondrial oxidative damage underlies multiple complex I losses in fungi.</title>
        <authorList>
            <person name="Schikora-Tamarit M.A."/>
            <person name="Marcet-Houben M."/>
            <person name="Nosek J."/>
            <person name="Gabaldon T."/>
        </authorList>
    </citation>
    <scope>NUCLEOTIDE SEQUENCE</scope>
    <source>
        <strain evidence="6">CBS6075</strain>
    </source>
</reference>
<dbReference type="InterPro" id="IPR011989">
    <property type="entry name" value="ARM-like"/>
</dbReference>
<evidence type="ECO:0000256" key="2">
    <source>
        <dbReference type="ARBA" id="ARBA00022448"/>
    </source>
</evidence>
<dbReference type="AlphaFoldDB" id="A0A9P8PF62"/>
<dbReference type="Pfam" id="PF03810">
    <property type="entry name" value="IBN_N"/>
    <property type="match status" value="1"/>
</dbReference>
<protein>
    <recommendedName>
        <fullName evidence="5">Importin N-terminal domain-containing protein</fullName>
    </recommendedName>
</protein>
<dbReference type="EMBL" id="JAEUBE010000087">
    <property type="protein sequence ID" value="KAH3670732.1"/>
    <property type="molecule type" value="Genomic_DNA"/>
</dbReference>
<evidence type="ECO:0000313" key="6">
    <source>
        <dbReference type="EMBL" id="KAH3670732.1"/>
    </source>
</evidence>
<comment type="subcellular location">
    <subcellularLocation>
        <location evidence="1">Nucleus</location>
    </subcellularLocation>
</comment>
<dbReference type="PROSITE" id="PS50166">
    <property type="entry name" value="IMPORTIN_B_NT"/>
    <property type="match status" value="1"/>
</dbReference>
<proteinExistence type="predicted"/>
<dbReference type="SUPFAM" id="SSF48371">
    <property type="entry name" value="ARM repeat"/>
    <property type="match status" value="1"/>
</dbReference>
<evidence type="ECO:0000256" key="3">
    <source>
        <dbReference type="ARBA" id="ARBA00023242"/>
    </source>
</evidence>
<evidence type="ECO:0000256" key="1">
    <source>
        <dbReference type="ARBA" id="ARBA00004123"/>
    </source>
</evidence>
<dbReference type="Gene3D" id="1.25.10.10">
    <property type="entry name" value="Leucine-rich Repeat Variant"/>
    <property type="match status" value="1"/>
</dbReference>
<feature type="compositionally biased region" description="Acidic residues" evidence="4">
    <location>
        <begin position="948"/>
        <end position="957"/>
    </location>
</feature>
<keyword evidence="2" id="KW-0813">Transport</keyword>
<sequence length="1032" mass="115530">MESQVVQLISYQTSSDNYTRTRAEQEFDQLSRSDPSQTLYTLVVVGTSDQVDFGVRQAALLHIKRLVPKFWSPAFDSYEGPSTVQTEAKQFIRDGLLKLVGDPDSKIRNSASYAITQIAAVDYPDEWPSLLSNLYDMVTDTKSTPSQVLGSLGVLQDLFDDLIPEEQFFEGGVSMRIMQTAELILNSDSSTHQIKAQTLKLLKTVIEILNTAEISGNQARAQFVDQVVPHVLDLLANIAAGFVHDKSSLDSLFVAGLKNELYGCLTSLVTSFPRVAESINGRLLETVLEEINNMASVYVPFLTVEDMDAAINSAFRDSKEFQASQTERIESSKSLVTLIASEIEFLQSLLDLSNDVVPGPVLQKLCALLVQLSGLPVEAQSGFEDDFNEFVSVETELSIETGTAVRDAAKDLLESVTASTNQSMINQLVQTFTTQVHEGADWRLLESTAYLLMCLFSNDTGSEDANVPFKLQDLLEFVINLIPAHIGDSQLFVSRLVLLVPKYILRYESQLETFSVSSLEQILAVVHKLDHGFEIVKAASLISFQYFNHFVRSSQFSEQTQSQLLDLVNQIMNDATEDANIMILESLTIIININNTALVQNEAIFNLCLTIGFRDCSNYSLTASTLECIEDLLKDIPQENYLNLCYKGLEPLLKIIADSKGQYSPELDLSLQVLTVFIKGPNQDSQIPQDVFQFLFPEICNLILSCDDDETLQSSSEVFNGLLAKSSQFIMSYRDPASGTSGDELVLKILSKFLSPSMSDRAIVRLGDLVVLLIQNFSSEASVWQYFEDILKAVTLRLISAKEMITIENLVLIFNTLTVQQPQQTIDFLANFSVDNRPALEKVIPVWLQSFEVMRGYDKILSNIKAFIEIYKLNDQRLKSFAVNGDVIPNQIPDDVIVTRSMSKKMPIKYEQIGADVKIIKLLLSEFKFQEKSAQRAQHAQQVQKPDSDDDDDGWEDLDEVGVPTFEQLRQYAEEDEQTGRSVADNNGDDIRQLLGSFFKECTARNTSGFHEIYSLLSEEDKRFLTEYVAFT</sequence>
<organism evidence="6 7">
    <name type="scientific">Ogataea philodendri</name>
    <dbReference type="NCBI Taxonomy" id="1378263"/>
    <lineage>
        <taxon>Eukaryota</taxon>
        <taxon>Fungi</taxon>
        <taxon>Dikarya</taxon>
        <taxon>Ascomycota</taxon>
        <taxon>Saccharomycotina</taxon>
        <taxon>Pichiomycetes</taxon>
        <taxon>Pichiales</taxon>
        <taxon>Pichiaceae</taxon>
        <taxon>Ogataea</taxon>
    </lineage>
</organism>
<dbReference type="InterPro" id="IPR001494">
    <property type="entry name" value="Importin-beta_N"/>
</dbReference>
<dbReference type="PANTHER" id="PTHR10997">
    <property type="entry name" value="IMPORTIN-7, 8, 11"/>
    <property type="match status" value="1"/>
</dbReference>
<dbReference type="OrthoDB" id="431626at2759"/>
<dbReference type="Proteomes" id="UP000769157">
    <property type="component" value="Unassembled WGS sequence"/>
</dbReference>
<dbReference type="SMART" id="SM00913">
    <property type="entry name" value="IBN_N"/>
    <property type="match status" value="1"/>
</dbReference>
<evidence type="ECO:0000313" key="7">
    <source>
        <dbReference type="Proteomes" id="UP000769157"/>
    </source>
</evidence>
<comment type="caution">
    <text evidence="6">The sequence shown here is derived from an EMBL/GenBank/DDBJ whole genome shotgun (WGS) entry which is preliminary data.</text>
</comment>
<dbReference type="GO" id="GO:0006606">
    <property type="term" value="P:protein import into nucleus"/>
    <property type="evidence" value="ECO:0007669"/>
    <property type="project" value="TreeGrafter"/>
</dbReference>